<accession>A0A0D8L793</accession>
<dbReference type="PATRIC" id="fig|582.24.peg.3342"/>
<dbReference type="EMBL" id="JZSH01000108">
    <property type="protein sequence ID" value="KJF77757.1"/>
    <property type="molecule type" value="Genomic_DNA"/>
</dbReference>
<evidence type="ECO:0000313" key="1">
    <source>
        <dbReference type="EMBL" id="KJF77757.1"/>
    </source>
</evidence>
<dbReference type="AlphaFoldDB" id="A0A0D8L793"/>
<reference evidence="1 2" key="1">
    <citation type="submission" date="2015-02" db="EMBL/GenBank/DDBJ databases">
        <title>Whole genome shotgun sequencing of cultured foodborne pathogen.</title>
        <authorList>
            <person name="Timme R."/>
            <person name="Allard M.W."/>
            <person name="Strain E."/>
            <person name="Evans P.S."/>
            <person name="Brown E."/>
        </authorList>
    </citation>
    <scope>NUCLEOTIDE SEQUENCE [LARGE SCALE GENOMIC DNA]</scope>
    <source>
        <strain evidence="1 2">GCSL-TSO-24</strain>
    </source>
</reference>
<dbReference type="Proteomes" id="UP000032582">
    <property type="component" value="Unassembled WGS sequence"/>
</dbReference>
<evidence type="ECO:0000313" key="2">
    <source>
        <dbReference type="Proteomes" id="UP000032582"/>
    </source>
</evidence>
<protein>
    <submittedName>
        <fullName evidence="1">Uncharacterized protein</fullName>
    </submittedName>
</protein>
<name>A0A0D8L793_MORMO</name>
<organism evidence="1 2">
    <name type="scientific">Morganella morganii</name>
    <name type="common">Proteus morganii</name>
    <dbReference type="NCBI Taxonomy" id="582"/>
    <lineage>
        <taxon>Bacteria</taxon>
        <taxon>Pseudomonadati</taxon>
        <taxon>Pseudomonadota</taxon>
        <taxon>Gammaproteobacteria</taxon>
        <taxon>Enterobacterales</taxon>
        <taxon>Morganellaceae</taxon>
        <taxon>Morganella</taxon>
    </lineage>
</organism>
<comment type="caution">
    <text evidence="1">The sequence shown here is derived from an EMBL/GenBank/DDBJ whole genome shotgun (WGS) entry which is preliminary data.</text>
</comment>
<gene>
    <name evidence="1" type="ORF">UA45_10625</name>
</gene>
<proteinExistence type="predicted"/>
<sequence length="169" mass="19789">MNLGTALLDVCGKEAFLMLQYIIFILDIRNLKDLALNVNKEMTEEALWKVIYFNTENNKVVKVSCVPKEMNYFSHDILVKSAEIDINLFGIVSNLNDQIHVINLNIKKIMHYIENNEIDALMDYINYYMPLDGKNFFIRGLLDDIFKFDLPMKDYHGYSEVIDKIRPLL</sequence>